<evidence type="ECO:0000313" key="17">
    <source>
        <dbReference type="Proteomes" id="UP000662914"/>
    </source>
</evidence>
<keyword evidence="3" id="KW-0997">Cell inner membrane</keyword>
<dbReference type="Gene3D" id="1.10.4030.10">
    <property type="entry name" value="Porin chaperone SurA, peptide-binding domain"/>
    <property type="match status" value="1"/>
</dbReference>
<dbReference type="InterPro" id="IPR000297">
    <property type="entry name" value="PPIase_PpiC"/>
</dbReference>
<reference evidence="16" key="1">
    <citation type="journal article" name="DNA Res.">
        <title>The physiological potential of anammox bacteria as revealed by their core genome structure.</title>
        <authorList>
            <person name="Okubo T."/>
            <person name="Toyoda A."/>
            <person name="Fukuhara K."/>
            <person name="Uchiyama I."/>
            <person name="Harigaya Y."/>
            <person name="Kuroiwa M."/>
            <person name="Suzuki T."/>
            <person name="Murakami Y."/>
            <person name="Suwa Y."/>
            <person name="Takami H."/>
        </authorList>
    </citation>
    <scope>NUCLEOTIDE SEQUENCE</scope>
    <source>
        <strain evidence="16">317325-3</strain>
    </source>
</reference>
<dbReference type="KEGG" id="ddz:DSYM_17400"/>
<comment type="similarity">
    <text evidence="9">Belongs to the PpiD chaperone family.</text>
</comment>
<proteinExistence type="inferred from homology"/>
<dbReference type="InterPro" id="IPR023058">
    <property type="entry name" value="PPIase_PpiC_CS"/>
</dbReference>
<evidence type="ECO:0000256" key="10">
    <source>
        <dbReference type="ARBA" id="ARBA00040743"/>
    </source>
</evidence>
<organism evidence="16 17">
    <name type="scientific">Candidatus Desulfobacillus denitrificans</name>
    <dbReference type="NCBI Taxonomy" id="2608985"/>
    <lineage>
        <taxon>Bacteria</taxon>
        <taxon>Pseudomonadati</taxon>
        <taxon>Pseudomonadota</taxon>
        <taxon>Betaproteobacteria</taxon>
        <taxon>Candidatus Desulfobacillus</taxon>
    </lineage>
</organism>
<dbReference type="PROSITE" id="PS01096">
    <property type="entry name" value="PPIC_PPIASE_1"/>
    <property type="match status" value="1"/>
</dbReference>
<protein>
    <recommendedName>
        <fullName evidence="10">Periplasmic chaperone PpiD</fullName>
    </recommendedName>
    <alternativeName>
        <fullName evidence="11">Periplasmic folding chaperone</fullName>
    </alternativeName>
</protein>
<evidence type="ECO:0000256" key="6">
    <source>
        <dbReference type="ARBA" id="ARBA00023136"/>
    </source>
</evidence>
<evidence type="ECO:0000259" key="15">
    <source>
        <dbReference type="PROSITE" id="PS50198"/>
    </source>
</evidence>
<keyword evidence="12" id="KW-0697">Rotamase</keyword>
<keyword evidence="2" id="KW-1003">Cell membrane</keyword>
<dbReference type="EMBL" id="AP021857">
    <property type="protein sequence ID" value="BBO21041.1"/>
    <property type="molecule type" value="Genomic_DNA"/>
</dbReference>
<dbReference type="GO" id="GO:0005886">
    <property type="term" value="C:plasma membrane"/>
    <property type="evidence" value="ECO:0007669"/>
    <property type="project" value="UniProtKB-SubCell"/>
</dbReference>
<evidence type="ECO:0000256" key="1">
    <source>
        <dbReference type="ARBA" id="ARBA00004382"/>
    </source>
</evidence>
<keyword evidence="4 14" id="KW-0812">Transmembrane</keyword>
<dbReference type="PANTHER" id="PTHR47529">
    <property type="entry name" value="PEPTIDYL-PROLYL CIS-TRANS ISOMERASE D"/>
    <property type="match status" value="1"/>
</dbReference>
<dbReference type="InterPro" id="IPR027304">
    <property type="entry name" value="Trigger_fact/SurA_dom_sf"/>
</dbReference>
<dbReference type="Pfam" id="PF13624">
    <property type="entry name" value="SurA_N_3"/>
    <property type="match status" value="1"/>
</dbReference>
<evidence type="ECO:0000256" key="9">
    <source>
        <dbReference type="ARBA" id="ARBA00038408"/>
    </source>
</evidence>
<dbReference type="SUPFAM" id="SSF109998">
    <property type="entry name" value="Triger factor/SurA peptide-binding domain-like"/>
    <property type="match status" value="1"/>
</dbReference>
<evidence type="ECO:0000256" key="11">
    <source>
        <dbReference type="ARBA" id="ARBA00042775"/>
    </source>
</evidence>
<accession>A0A809S5A7</accession>
<feature type="region of interest" description="Disordered" evidence="13">
    <location>
        <begin position="628"/>
        <end position="650"/>
    </location>
</feature>
<comment type="subcellular location">
    <subcellularLocation>
        <location evidence="1">Cell inner membrane</location>
        <topology evidence="1">Single-pass type II membrane protein</topology>
        <orientation evidence="1">Periplasmic side</orientation>
    </subcellularLocation>
</comment>
<evidence type="ECO:0000256" key="13">
    <source>
        <dbReference type="SAM" id="MobiDB-lite"/>
    </source>
</evidence>
<feature type="transmembrane region" description="Helical" evidence="14">
    <location>
        <begin position="12"/>
        <end position="28"/>
    </location>
</feature>
<keyword evidence="5 14" id="KW-1133">Transmembrane helix</keyword>
<evidence type="ECO:0000256" key="12">
    <source>
        <dbReference type="PROSITE-ProRule" id="PRU00278"/>
    </source>
</evidence>
<dbReference type="AlphaFoldDB" id="A0A809S5A7"/>
<evidence type="ECO:0000256" key="2">
    <source>
        <dbReference type="ARBA" id="ARBA00022475"/>
    </source>
</evidence>
<evidence type="ECO:0000256" key="3">
    <source>
        <dbReference type="ARBA" id="ARBA00022519"/>
    </source>
</evidence>
<sequence length="650" mass="71697">MFDAVRNNKRIVQVFLALITLPFAFWGVDSYFRSGSRSGELASVGSSKISPQEFEQAMRDQQERLRGQMGREFDPAMLETPEARRAVLDSLVTQRLLLLHAAKEGLAASDAQLIEVIGSIPALQEDGKFSKQRYEQALRAQGLTQAGFEAKLRQDMTLQQLVQAVSDTGMVSQVAAGRTIAIQLEERQVKEAVVRLEQFAAQTRPSAGAVKEYYEKNRKQFEIPQQIRAEYVVLSKESLAEQVAVSPEEIKTFYEKNAKNFASPEERRASHILIQVPADAPEEAQKAARGRVDAILLQVRKNPADFARLARENSQDPGSAQKGGDLGYFPRGAMVKPFEETVFSLRENQISDVVRSEFGFHIIRLTGIKPAKVRSLEEAKNAIATELKLQAAGRKFAEAAETFSNMVYEQSDSLKPAAEKFKLAIRQTGFFDQANRSAAGPLAGNEKLFSALFAEEALKNKRNTDAVEVAPNTLVAARVAEVRPAELRSLESVKDEIEKKLAVEESARLAQKDGEAKLAHLRKGEPVALAWSPQQTVVRQPMRGLPPEVQRAIFKAPADRLPAYIGLSLANGDYALYSITQVNSGSAKGADDPRAKMLRAQLAQLNGTEDFNDYLAALRQRYGVKIDQSALGRSSDEAPAPVQNTPSRSK</sequence>
<keyword evidence="6 14" id="KW-0472">Membrane</keyword>
<evidence type="ECO:0000256" key="4">
    <source>
        <dbReference type="ARBA" id="ARBA00022692"/>
    </source>
</evidence>
<evidence type="ECO:0000256" key="14">
    <source>
        <dbReference type="SAM" id="Phobius"/>
    </source>
</evidence>
<dbReference type="InterPro" id="IPR046357">
    <property type="entry name" value="PPIase_dom_sf"/>
</dbReference>
<keyword evidence="7" id="KW-0143">Chaperone</keyword>
<gene>
    <name evidence="16" type="ORF">DSYM_17400</name>
</gene>
<evidence type="ECO:0000256" key="5">
    <source>
        <dbReference type="ARBA" id="ARBA00022989"/>
    </source>
</evidence>
<dbReference type="Proteomes" id="UP000662914">
    <property type="component" value="Chromosome"/>
</dbReference>
<evidence type="ECO:0000313" key="16">
    <source>
        <dbReference type="EMBL" id="BBO21041.1"/>
    </source>
</evidence>
<dbReference type="GO" id="GO:0003755">
    <property type="term" value="F:peptidyl-prolyl cis-trans isomerase activity"/>
    <property type="evidence" value="ECO:0007669"/>
    <property type="project" value="UniProtKB-KW"/>
</dbReference>
<dbReference type="InterPro" id="IPR052029">
    <property type="entry name" value="PpiD_chaperone"/>
</dbReference>
<name>A0A809S5A7_9PROT</name>
<dbReference type="Gene3D" id="3.10.50.40">
    <property type="match status" value="1"/>
</dbReference>
<dbReference type="PROSITE" id="PS50198">
    <property type="entry name" value="PPIC_PPIASE_2"/>
    <property type="match status" value="1"/>
</dbReference>
<dbReference type="SUPFAM" id="SSF54534">
    <property type="entry name" value="FKBP-like"/>
    <property type="match status" value="1"/>
</dbReference>
<dbReference type="PANTHER" id="PTHR47529:SF1">
    <property type="entry name" value="PERIPLASMIC CHAPERONE PPID"/>
    <property type="match status" value="1"/>
</dbReference>
<evidence type="ECO:0000256" key="8">
    <source>
        <dbReference type="ARBA" id="ARBA00023235"/>
    </source>
</evidence>
<dbReference type="Pfam" id="PF13616">
    <property type="entry name" value="Rotamase_3"/>
    <property type="match status" value="1"/>
</dbReference>
<evidence type="ECO:0000256" key="7">
    <source>
        <dbReference type="ARBA" id="ARBA00023186"/>
    </source>
</evidence>
<keyword evidence="8 12" id="KW-0413">Isomerase</keyword>
<feature type="domain" description="PpiC" evidence="15">
    <location>
        <begin position="264"/>
        <end position="367"/>
    </location>
</feature>